<dbReference type="SUPFAM" id="SSF49599">
    <property type="entry name" value="TRAF domain-like"/>
    <property type="match status" value="2"/>
</dbReference>
<dbReference type="CDD" id="cd00121">
    <property type="entry name" value="MATH"/>
    <property type="match status" value="1"/>
</dbReference>
<evidence type="ECO:0000313" key="4">
    <source>
        <dbReference type="Proteomes" id="UP001620626"/>
    </source>
</evidence>
<dbReference type="PANTHER" id="PTHR46162:SF2">
    <property type="entry name" value="ANKYRIN REPEAT-CONTAINING PROTEIN-RELATED"/>
    <property type="match status" value="1"/>
</dbReference>
<dbReference type="EMBL" id="JBICBT010001176">
    <property type="protein sequence ID" value="KAL3079942.1"/>
    <property type="molecule type" value="Genomic_DNA"/>
</dbReference>
<dbReference type="Proteomes" id="UP001620626">
    <property type="component" value="Unassembled WGS sequence"/>
</dbReference>
<accession>A0ABD2IIH0</accession>
<dbReference type="Pfam" id="PF22486">
    <property type="entry name" value="MATH_2"/>
    <property type="match status" value="2"/>
</dbReference>
<dbReference type="SMART" id="SM00061">
    <property type="entry name" value="MATH"/>
    <property type="match status" value="2"/>
</dbReference>
<comment type="caution">
    <text evidence="3">The sequence shown here is derived from an EMBL/GenBank/DDBJ whole genome shotgun (WGS) entry which is preliminary data.</text>
</comment>
<protein>
    <recommendedName>
        <fullName evidence="2">MATH domain-containing protein</fullName>
    </recommendedName>
</protein>
<dbReference type="InterPro" id="IPR008974">
    <property type="entry name" value="TRAF-like"/>
</dbReference>
<evidence type="ECO:0000259" key="2">
    <source>
        <dbReference type="PROSITE" id="PS50144"/>
    </source>
</evidence>
<reference evidence="3 4" key="1">
    <citation type="submission" date="2024-10" db="EMBL/GenBank/DDBJ databases">
        <authorList>
            <person name="Kim D."/>
        </authorList>
    </citation>
    <scope>NUCLEOTIDE SEQUENCE [LARGE SCALE GENOMIC DNA]</scope>
    <source>
        <strain evidence="3">BH-2024</strain>
    </source>
</reference>
<feature type="domain" description="MATH" evidence="2">
    <location>
        <begin position="201"/>
        <end position="336"/>
    </location>
</feature>
<dbReference type="Gene3D" id="2.60.210.10">
    <property type="entry name" value="Apoptosis, Tumor Necrosis Factor Receptor Associated Protein 2, Chain A"/>
    <property type="match status" value="2"/>
</dbReference>
<organism evidence="3 4">
    <name type="scientific">Heterodera trifolii</name>
    <dbReference type="NCBI Taxonomy" id="157864"/>
    <lineage>
        <taxon>Eukaryota</taxon>
        <taxon>Metazoa</taxon>
        <taxon>Ecdysozoa</taxon>
        <taxon>Nematoda</taxon>
        <taxon>Chromadorea</taxon>
        <taxon>Rhabditida</taxon>
        <taxon>Tylenchina</taxon>
        <taxon>Tylenchomorpha</taxon>
        <taxon>Tylenchoidea</taxon>
        <taxon>Heteroderidae</taxon>
        <taxon>Heteroderinae</taxon>
        <taxon>Heterodera</taxon>
    </lineage>
</organism>
<dbReference type="PROSITE" id="PS50144">
    <property type="entry name" value="MATH"/>
    <property type="match status" value="2"/>
</dbReference>
<dbReference type="InterPro" id="IPR002083">
    <property type="entry name" value="MATH/TRAF_dom"/>
</dbReference>
<sequence>MDPEKGFYTKCEDKVTLTIDVITVDEPKMDKFIWDQSKATGTLLMDIEKVSGFAMEILESERQSETVQIKGLPWKIWAEINQRKESSDNNEKWLGIYLWCDMPREDKNWSCKCSAILRIVSQMADYRREFSDQFFDNKSNSWGYDNFHFIFVPSGILTNDEFVSVNQFHCLPNLHDAPGLKPFEFQWHGRISDWIIANANWGTLTMKIEKFSEFTKEKVGSRRNSEAVQMKGFEWKISAEITTDKEDGTDKYLGFYLLCCPPPKNDGICWSCECSATLRIVSQNSGTADFTHHKFDRIFNNKANSWGFPNFTSTEFIMDPDKGLYDSDEDKVTLAVDLTALEQQHNVNDRQQQTESSNRIRRKICGKNEKRRMPGDQKIENFTLCWMDIFPFFRRPQLGLNLALLLPRFDCLVDTHFDAKTELTIWRSIIISKDHRPNPRHANWTAIEYQTFPAPDHPLPNKIRIKKLRIEIGTNLDLALYGYGYNGDDVQPVWHVFVREIWPIFAPNIRRLGLLNGDHLDNLRRLISTTILSDLNQLNCIHSHRLLPGLLLLIDGDDFDESNANSAGHKPLSETDKSNEKVFSSPAGPSSDDRKE</sequence>
<feature type="compositionally biased region" description="Basic and acidic residues" evidence="1">
    <location>
        <begin position="571"/>
        <end position="580"/>
    </location>
</feature>
<keyword evidence="4" id="KW-1185">Reference proteome</keyword>
<proteinExistence type="predicted"/>
<name>A0ABD2IIH0_9BILA</name>
<feature type="region of interest" description="Disordered" evidence="1">
    <location>
        <begin position="563"/>
        <end position="596"/>
    </location>
</feature>
<gene>
    <name evidence="3" type="ORF">niasHT_032498</name>
</gene>
<feature type="domain" description="MATH" evidence="2">
    <location>
        <begin position="40"/>
        <end position="168"/>
    </location>
</feature>
<evidence type="ECO:0000256" key="1">
    <source>
        <dbReference type="SAM" id="MobiDB-lite"/>
    </source>
</evidence>
<dbReference type="PANTHER" id="PTHR46162">
    <property type="entry name" value="TRAF-LIKE FAMILY PROTEIN"/>
    <property type="match status" value="1"/>
</dbReference>
<dbReference type="AlphaFoldDB" id="A0ABD2IIH0"/>
<evidence type="ECO:0000313" key="3">
    <source>
        <dbReference type="EMBL" id="KAL3079942.1"/>
    </source>
</evidence>